<dbReference type="InterPro" id="IPR009057">
    <property type="entry name" value="Homeodomain-like_sf"/>
</dbReference>
<accession>A0AAN0RZV6</accession>
<dbReference type="GO" id="GO:0004803">
    <property type="term" value="F:transposase activity"/>
    <property type="evidence" value="ECO:0007669"/>
    <property type="project" value="InterPro"/>
</dbReference>
<gene>
    <name evidence="1" type="ORF">DM39_4241</name>
</gene>
<dbReference type="Proteomes" id="UP000029413">
    <property type="component" value="Chromosome 2"/>
</dbReference>
<evidence type="ECO:0000313" key="2">
    <source>
        <dbReference type="Proteomes" id="UP000029413"/>
    </source>
</evidence>
<name>A0AAN0RZV6_9BURK</name>
<protein>
    <submittedName>
        <fullName evidence="1">Transposase family protein</fullName>
    </submittedName>
</protein>
<dbReference type="GO" id="GO:0006313">
    <property type="term" value="P:DNA transposition"/>
    <property type="evidence" value="ECO:0007669"/>
    <property type="project" value="InterPro"/>
</dbReference>
<organism evidence="1 2">
    <name type="scientific">Burkholderia cenocepacia</name>
    <dbReference type="NCBI Taxonomy" id="95486"/>
    <lineage>
        <taxon>Bacteria</taxon>
        <taxon>Pseudomonadati</taxon>
        <taxon>Pseudomonadota</taxon>
        <taxon>Betaproteobacteria</taxon>
        <taxon>Burkholderiales</taxon>
        <taxon>Burkholderiaceae</taxon>
        <taxon>Burkholderia</taxon>
        <taxon>Burkholderia cepacia complex</taxon>
    </lineage>
</organism>
<dbReference type="InterPro" id="IPR002514">
    <property type="entry name" value="Transposase_8"/>
</dbReference>
<dbReference type="SUPFAM" id="SSF46689">
    <property type="entry name" value="Homeodomain-like"/>
    <property type="match status" value="1"/>
</dbReference>
<sequence>MESKAVGRRLGSKNYPKEFRAMVVAQSNDPARSIADVAQEHGLNANMVARWRRP</sequence>
<proteinExistence type="predicted"/>
<reference evidence="1 2" key="1">
    <citation type="submission" date="2014-05" db="EMBL/GenBank/DDBJ databases">
        <authorList>
            <person name="Bishop-Lilly K.A."/>
            <person name="Broomall S.M."/>
            <person name="Chain P.S."/>
            <person name="Chertkov O."/>
            <person name="Coyne S.R."/>
            <person name="Daligault H.E."/>
            <person name="Davenport K.W."/>
            <person name="Erkkila T."/>
            <person name="Frey K.G."/>
            <person name="Gibbons H.S."/>
            <person name="Gu W."/>
            <person name="Jaissle J."/>
            <person name="Johnson S.L."/>
            <person name="Koroleva G.I."/>
            <person name="Ladner J.T."/>
            <person name="Lo C.-C."/>
            <person name="Minogue T.D."/>
            <person name="Munk C."/>
            <person name="Palacios G.F."/>
            <person name="Redden C.L."/>
            <person name="Rosenzweig C.N."/>
            <person name="Scholz M.B."/>
            <person name="Teshima H."/>
            <person name="Xu Y."/>
        </authorList>
    </citation>
    <scope>NUCLEOTIDE SEQUENCE [LARGE SCALE GENOMIC DNA]</scope>
    <source>
        <strain evidence="1 2">DDS 22E-1</strain>
    </source>
</reference>
<dbReference type="GO" id="GO:0003677">
    <property type="term" value="F:DNA binding"/>
    <property type="evidence" value="ECO:0007669"/>
    <property type="project" value="InterPro"/>
</dbReference>
<dbReference type="AlphaFoldDB" id="A0AAN0RZV6"/>
<keyword evidence="2" id="KW-1185">Reference proteome</keyword>
<dbReference type="Pfam" id="PF01527">
    <property type="entry name" value="HTH_Tnp_1"/>
    <property type="match status" value="1"/>
</dbReference>
<dbReference type="EMBL" id="CP007784">
    <property type="protein sequence ID" value="AIO36853.1"/>
    <property type="molecule type" value="Genomic_DNA"/>
</dbReference>
<evidence type="ECO:0000313" key="1">
    <source>
        <dbReference type="EMBL" id="AIO36853.1"/>
    </source>
</evidence>
<dbReference type="KEGG" id="bcen:DM39_4241"/>